<accession>A0A833PEL5</accession>
<comment type="pathway">
    <text evidence="2">Cofactor biosynthesis; biotin biosynthesis.</text>
</comment>
<evidence type="ECO:0000256" key="7">
    <source>
        <dbReference type="ARBA" id="ARBA00022756"/>
    </source>
</evidence>
<evidence type="ECO:0000256" key="2">
    <source>
        <dbReference type="ARBA" id="ARBA00004746"/>
    </source>
</evidence>
<keyword evidence="8 12" id="KW-0663">Pyridoxal phosphate</keyword>
<dbReference type="GO" id="GO:0009102">
    <property type="term" value="P:biotin biosynthetic process"/>
    <property type="evidence" value="ECO:0007669"/>
    <property type="project" value="UniProtKB-KW"/>
</dbReference>
<comment type="cofactor">
    <cofactor evidence="1 12">
        <name>pyridoxal 5'-phosphate</name>
        <dbReference type="ChEBI" id="CHEBI:597326"/>
    </cofactor>
</comment>
<protein>
    <recommendedName>
        <fullName evidence="5">8-amino-7-oxononanoate synthase</fullName>
        <ecNumber evidence="5">2.3.1.47</ecNumber>
    </recommendedName>
    <alternativeName>
        <fullName evidence="9">7-keto-8-amino-pelargonic acid synthase</fullName>
    </alternativeName>
    <alternativeName>
        <fullName evidence="10">8-amino-7-ketopelargonate synthase</fullName>
    </alternativeName>
</protein>
<organism evidence="14 15">
    <name type="scientific">Acinetobacter bereziniae</name>
    <name type="common">Acinetobacter genomosp. 10</name>
    <dbReference type="NCBI Taxonomy" id="106648"/>
    <lineage>
        <taxon>Bacteria</taxon>
        <taxon>Pseudomonadati</taxon>
        <taxon>Pseudomonadota</taxon>
        <taxon>Gammaproteobacteria</taxon>
        <taxon>Moraxellales</taxon>
        <taxon>Moraxellaceae</taxon>
        <taxon>Acinetobacter</taxon>
    </lineage>
</organism>
<feature type="domain" description="Aminotransferase class I/classII large" evidence="13">
    <location>
        <begin position="44"/>
        <end position="386"/>
    </location>
</feature>
<dbReference type="InterPro" id="IPR001917">
    <property type="entry name" value="Aminotrans_II_pyridoxalP_BS"/>
</dbReference>
<evidence type="ECO:0000256" key="5">
    <source>
        <dbReference type="ARBA" id="ARBA00013187"/>
    </source>
</evidence>
<dbReference type="GO" id="GO:0008710">
    <property type="term" value="F:8-amino-7-oxononanoate synthase activity"/>
    <property type="evidence" value="ECO:0007669"/>
    <property type="project" value="UniProtKB-EC"/>
</dbReference>
<keyword evidence="6" id="KW-0808">Transferase</keyword>
<reference evidence="15" key="1">
    <citation type="journal article" date="2020" name="MBio">
        <title>Horizontal gene transfer to a defensive symbiont with a reduced genome amongst a multipartite beetle microbiome.</title>
        <authorList>
            <person name="Waterworth S.C."/>
            <person name="Florez L.V."/>
            <person name="Rees E.R."/>
            <person name="Hertweck C."/>
            <person name="Kaltenpoth M."/>
            <person name="Kwan J.C."/>
        </authorList>
    </citation>
    <scope>NUCLEOTIDE SEQUENCE [LARGE SCALE GENOMIC DNA]</scope>
</reference>
<evidence type="ECO:0000256" key="6">
    <source>
        <dbReference type="ARBA" id="ARBA00022679"/>
    </source>
</evidence>
<evidence type="ECO:0000259" key="13">
    <source>
        <dbReference type="Pfam" id="PF00155"/>
    </source>
</evidence>
<dbReference type="GO" id="GO:0030170">
    <property type="term" value="F:pyridoxal phosphate binding"/>
    <property type="evidence" value="ECO:0007669"/>
    <property type="project" value="InterPro"/>
</dbReference>
<dbReference type="EC" id="2.3.1.47" evidence="5"/>
<evidence type="ECO:0000256" key="1">
    <source>
        <dbReference type="ARBA" id="ARBA00001933"/>
    </source>
</evidence>
<evidence type="ECO:0000256" key="10">
    <source>
        <dbReference type="ARBA" id="ARBA00033381"/>
    </source>
</evidence>
<comment type="caution">
    <text evidence="14">The sequence shown here is derived from an EMBL/GenBank/DDBJ whole genome shotgun (WGS) entry which is preliminary data.</text>
</comment>
<evidence type="ECO:0000313" key="14">
    <source>
        <dbReference type="EMBL" id="KAF1024250.1"/>
    </source>
</evidence>
<name>A0A833PEL5_ACIBZ</name>
<dbReference type="PROSITE" id="PS00599">
    <property type="entry name" value="AA_TRANSFER_CLASS_2"/>
    <property type="match status" value="1"/>
</dbReference>
<dbReference type="InterPro" id="IPR004839">
    <property type="entry name" value="Aminotransferase_I/II_large"/>
</dbReference>
<gene>
    <name evidence="14" type="primary">bioF</name>
    <name evidence="14" type="ORF">GAK29_02704</name>
</gene>
<dbReference type="PANTHER" id="PTHR13693">
    <property type="entry name" value="CLASS II AMINOTRANSFERASE/8-AMINO-7-OXONONANOATE SYNTHASE"/>
    <property type="match status" value="1"/>
</dbReference>
<evidence type="ECO:0000256" key="12">
    <source>
        <dbReference type="RuleBase" id="RU003693"/>
    </source>
</evidence>
<evidence type="ECO:0000256" key="4">
    <source>
        <dbReference type="ARBA" id="ARBA00011738"/>
    </source>
</evidence>
<dbReference type="Proteomes" id="UP000490535">
    <property type="component" value="Unassembled WGS sequence"/>
</dbReference>
<dbReference type="AlphaFoldDB" id="A0A833PEL5"/>
<dbReference type="InterPro" id="IPR015422">
    <property type="entry name" value="PyrdxlP-dep_Trfase_small"/>
</dbReference>
<dbReference type="SUPFAM" id="SSF53383">
    <property type="entry name" value="PLP-dependent transferases"/>
    <property type="match status" value="1"/>
</dbReference>
<dbReference type="Gene3D" id="3.90.1150.10">
    <property type="entry name" value="Aspartate Aminotransferase, domain 1"/>
    <property type="match status" value="1"/>
</dbReference>
<sequence length="389" mass="43867">MSLTNTLVEHYAKQLDGLKQQGNFRQFSSNIQQGREIYINDQRMLNFTSNDYLGLASDLELRTQFFDETPNAQRRMSSSSSRLLTGHFPEYELLEESLTQAFKGRAALLFNSGYHMNIGILPALADSKTLILADKLIHASMIDGIRLSSAKYVRYRHNDLEHLAQLLIKYHEDEAFERIIVVTESIFSMDGDETDLTKLVEIKKQFYKVMLYVDEAHAIGVRGEQGLGCAEQYQVIEEIDFLVGTFGKAIASVGGYLICHPVIREFLINAMRPLIFSTAQPPVCMAWTNFILQKVLGLGQLRQHLHNTSEYLQQAVQVKGFDCPSTSHIVPVIIGDSNQTVTKAKTLQEAGFYIMPVRPLTVPQHGSRLRISLTAQISQADLDQLIPLL</sequence>
<evidence type="ECO:0000256" key="8">
    <source>
        <dbReference type="ARBA" id="ARBA00022898"/>
    </source>
</evidence>
<comment type="subunit">
    <text evidence="4">Homodimer.</text>
</comment>
<comment type="catalytic activity">
    <reaction evidence="11">
        <text>6-carboxyhexanoyl-[ACP] + L-alanine + H(+) = (8S)-8-amino-7-oxononanoate + holo-[ACP] + CO2</text>
        <dbReference type="Rhea" id="RHEA:42288"/>
        <dbReference type="Rhea" id="RHEA-COMP:9685"/>
        <dbReference type="Rhea" id="RHEA-COMP:9955"/>
        <dbReference type="ChEBI" id="CHEBI:15378"/>
        <dbReference type="ChEBI" id="CHEBI:16526"/>
        <dbReference type="ChEBI" id="CHEBI:57972"/>
        <dbReference type="ChEBI" id="CHEBI:64479"/>
        <dbReference type="ChEBI" id="CHEBI:78846"/>
        <dbReference type="ChEBI" id="CHEBI:149468"/>
        <dbReference type="EC" id="2.3.1.47"/>
    </reaction>
</comment>
<dbReference type="Pfam" id="PF00155">
    <property type="entry name" value="Aminotran_1_2"/>
    <property type="match status" value="1"/>
</dbReference>
<dbReference type="Gene3D" id="3.40.640.10">
    <property type="entry name" value="Type I PLP-dependent aspartate aminotransferase-like (Major domain)"/>
    <property type="match status" value="1"/>
</dbReference>
<evidence type="ECO:0000256" key="3">
    <source>
        <dbReference type="ARBA" id="ARBA00010008"/>
    </source>
</evidence>
<dbReference type="EMBL" id="WNDP01000067">
    <property type="protein sequence ID" value="KAF1024250.1"/>
    <property type="molecule type" value="Genomic_DNA"/>
</dbReference>
<dbReference type="InterPro" id="IPR050087">
    <property type="entry name" value="AON_synthase_class-II"/>
</dbReference>
<evidence type="ECO:0000313" key="15">
    <source>
        <dbReference type="Proteomes" id="UP000490535"/>
    </source>
</evidence>
<evidence type="ECO:0000256" key="11">
    <source>
        <dbReference type="ARBA" id="ARBA00047715"/>
    </source>
</evidence>
<evidence type="ECO:0000256" key="9">
    <source>
        <dbReference type="ARBA" id="ARBA00032610"/>
    </source>
</evidence>
<dbReference type="InterPro" id="IPR015424">
    <property type="entry name" value="PyrdxlP-dep_Trfase"/>
</dbReference>
<dbReference type="PANTHER" id="PTHR13693:SF100">
    <property type="entry name" value="8-AMINO-7-OXONONANOATE SYNTHASE"/>
    <property type="match status" value="1"/>
</dbReference>
<proteinExistence type="inferred from homology"/>
<keyword evidence="7" id="KW-0093">Biotin biosynthesis</keyword>
<dbReference type="InterPro" id="IPR015421">
    <property type="entry name" value="PyrdxlP-dep_Trfase_major"/>
</dbReference>
<comment type="similarity">
    <text evidence="3">Belongs to the class-II pyridoxal-phosphate-dependent aminotransferase family. BioF subfamily.</text>
</comment>